<organism evidence="1 2">
    <name type="scientific">Siccirubricoccus deserti</name>
    <dbReference type="NCBI Taxonomy" id="2013562"/>
    <lineage>
        <taxon>Bacteria</taxon>
        <taxon>Pseudomonadati</taxon>
        <taxon>Pseudomonadota</taxon>
        <taxon>Alphaproteobacteria</taxon>
        <taxon>Acetobacterales</taxon>
        <taxon>Roseomonadaceae</taxon>
        <taxon>Siccirubricoccus</taxon>
    </lineage>
</organism>
<evidence type="ECO:0000313" key="2">
    <source>
        <dbReference type="Proteomes" id="UP000600101"/>
    </source>
</evidence>
<name>A0A9X0UC53_9PROT</name>
<evidence type="ECO:0000313" key="1">
    <source>
        <dbReference type="EMBL" id="MBC4014862.1"/>
    </source>
</evidence>
<dbReference type="PROSITE" id="PS51257">
    <property type="entry name" value="PROKAR_LIPOPROTEIN"/>
    <property type="match status" value="1"/>
</dbReference>
<dbReference type="Proteomes" id="UP000600101">
    <property type="component" value="Unassembled WGS sequence"/>
</dbReference>
<sequence length="323" mass="34120">MAGWRRLGLAAAPLLAACAGPGPGEYADVARAGATYTEALDPVLVAVMQTQLDASGEAALAEARSPLGQRQARLRRTAAYQPTDPFNAADCPAMDAPQAEPNSPAARRLRDCADRRYVDSLLLLRQHNQQLRSYFAAVLTLATTDAPARAKAAAASALAAAGTVTGQLGIAVPAELVAAGPITRGAAQALQRSALRAELEDHAPLIRWHLALHDRLLRNAEREVALNRPAAMLARYQRQVGLPWWSGEAEQSGDAWIADRTAAFMAPRRTSEVAAARRALDSLSAAYETLASGGDTLEARATQALMDADDALDLAERLAPPAP</sequence>
<evidence type="ECO:0008006" key="3">
    <source>
        <dbReference type="Google" id="ProtNLM"/>
    </source>
</evidence>
<proteinExistence type="predicted"/>
<dbReference type="EMBL" id="JACOMF010000004">
    <property type="protein sequence ID" value="MBC4014862.1"/>
    <property type="molecule type" value="Genomic_DNA"/>
</dbReference>
<comment type="caution">
    <text evidence="1">The sequence shown here is derived from an EMBL/GenBank/DDBJ whole genome shotgun (WGS) entry which is preliminary data.</text>
</comment>
<reference evidence="1" key="1">
    <citation type="submission" date="2020-08" db="EMBL/GenBank/DDBJ databases">
        <authorList>
            <person name="Hu Y."/>
            <person name="Nguyen S.V."/>
            <person name="Li F."/>
            <person name="Fanning S."/>
        </authorList>
    </citation>
    <scope>NUCLEOTIDE SEQUENCE</scope>
    <source>
        <strain evidence="1">SYSU D8009</strain>
    </source>
</reference>
<keyword evidence="2" id="KW-1185">Reference proteome</keyword>
<gene>
    <name evidence="1" type="ORF">H7965_05940</name>
</gene>
<protein>
    <recommendedName>
        <fullName evidence="3">DUF3829 domain-containing protein</fullName>
    </recommendedName>
</protein>
<accession>A0A9X0UC53</accession>
<dbReference type="RefSeq" id="WP_186769622.1">
    <property type="nucleotide sequence ID" value="NZ_JACOMF010000004.1"/>
</dbReference>
<dbReference type="AlphaFoldDB" id="A0A9X0UC53"/>